<reference evidence="2 3" key="1">
    <citation type="journal article" date="2013" name="Proc. Natl. Acad. Sci. U.S.A.">
        <title>Genome of an arbuscular mycorrhizal fungus provides insight into the oldest plant symbiosis.</title>
        <authorList>
            <person name="Tisserant E."/>
            <person name="Malbreil M."/>
            <person name="Kuo A."/>
            <person name="Kohler A."/>
            <person name="Symeonidi A."/>
            <person name="Balestrini R."/>
            <person name="Charron P."/>
            <person name="Duensing N."/>
            <person name="Frei Dit Frey N."/>
            <person name="Gianinazzi-Pearson V."/>
            <person name="Gilbert L.B."/>
            <person name="Handa Y."/>
            <person name="Herr J.R."/>
            <person name="Hijri M."/>
            <person name="Koul R."/>
            <person name="Kawaguchi M."/>
            <person name="Krajinski F."/>
            <person name="Lammers P.J."/>
            <person name="Masclaux F.G."/>
            <person name="Murat C."/>
            <person name="Morin E."/>
            <person name="Ndikumana S."/>
            <person name="Pagni M."/>
            <person name="Petitpierre D."/>
            <person name="Requena N."/>
            <person name="Rosikiewicz P."/>
            <person name="Riley R."/>
            <person name="Saito K."/>
            <person name="San Clemente H."/>
            <person name="Shapiro H."/>
            <person name="van Tuinen D."/>
            <person name="Becard G."/>
            <person name="Bonfante P."/>
            <person name="Paszkowski U."/>
            <person name="Shachar-Hill Y.Y."/>
            <person name="Tuskan G.A."/>
            <person name="Young P.W."/>
            <person name="Sanders I.R."/>
            <person name="Henrissat B."/>
            <person name="Rensing S.A."/>
            <person name="Grigoriev I.V."/>
            <person name="Corradi N."/>
            <person name="Roux C."/>
            <person name="Martin F."/>
        </authorList>
    </citation>
    <scope>NUCLEOTIDE SEQUENCE [LARGE SCALE GENOMIC DNA]</scope>
    <source>
        <strain evidence="2 3">DAOM 197198</strain>
    </source>
</reference>
<comment type="caution">
    <text evidence="2">The sequence shown here is derived from an EMBL/GenBank/DDBJ whole genome shotgun (WGS) entry which is preliminary data.</text>
</comment>
<evidence type="ECO:0000256" key="1">
    <source>
        <dbReference type="SAM" id="SignalP"/>
    </source>
</evidence>
<proteinExistence type="predicted"/>
<evidence type="ECO:0000313" key="3">
    <source>
        <dbReference type="Proteomes" id="UP000018888"/>
    </source>
</evidence>
<sequence length="170" mass="19530">MSTITISGMLIRLWCLIRGNSSAFKVAIGNKNDIDDLKESNPPKERIRVFIEQPDATRIEYLTAGIAGIQFQGFRLEAALITLEAPEVWIIRKIMTTQIPVNQTELHLLKNVVNWGFVSQAILKKEESKFKKEKKLALVIKNKQLEKNHDYLLDDNLEDSRLVTELYYGK</sequence>
<keyword evidence="3" id="KW-1185">Reference proteome</keyword>
<keyword evidence="1" id="KW-0732">Signal</keyword>
<protein>
    <submittedName>
        <fullName evidence="2">Uncharacterized protein</fullName>
    </submittedName>
</protein>
<accession>A0A2P4QH07</accession>
<organism evidence="2 3">
    <name type="scientific">Rhizophagus irregularis (strain DAOM 181602 / DAOM 197198 / MUCL 43194)</name>
    <name type="common">Arbuscular mycorrhizal fungus</name>
    <name type="synonym">Glomus intraradices</name>
    <dbReference type="NCBI Taxonomy" id="747089"/>
    <lineage>
        <taxon>Eukaryota</taxon>
        <taxon>Fungi</taxon>
        <taxon>Fungi incertae sedis</taxon>
        <taxon>Mucoromycota</taxon>
        <taxon>Glomeromycotina</taxon>
        <taxon>Glomeromycetes</taxon>
        <taxon>Glomerales</taxon>
        <taxon>Glomeraceae</taxon>
        <taxon>Rhizophagus</taxon>
    </lineage>
</organism>
<evidence type="ECO:0000313" key="2">
    <source>
        <dbReference type="EMBL" id="POG76925.1"/>
    </source>
</evidence>
<dbReference type="VEuPathDB" id="FungiDB:RhiirFUN_021708"/>
<name>A0A2P4QH07_RHIID</name>
<gene>
    <name evidence="2" type="ORF">GLOIN_2v1768391</name>
</gene>
<dbReference type="EMBL" id="AUPC02000045">
    <property type="protein sequence ID" value="POG76925.1"/>
    <property type="molecule type" value="Genomic_DNA"/>
</dbReference>
<dbReference type="Proteomes" id="UP000018888">
    <property type="component" value="Unassembled WGS sequence"/>
</dbReference>
<dbReference type="AlphaFoldDB" id="A0A2P4QH07"/>
<reference evidence="2 3" key="2">
    <citation type="journal article" date="2018" name="New Phytol.">
        <title>High intraspecific genome diversity in the model arbuscular mycorrhizal symbiont Rhizophagus irregularis.</title>
        <authorList>
            <person name="Chen E.C.H."/>
            <person name="Morin E."/>
            <person name="Beaudet D."/>
            <person name="Noel J."/>
            <person name="Yildirir G."/>
            <person name="Ndikumana S."/>
            <person name="Charron P."/>
            <person name="St-Onge C."/>
            <person name="Giorgi J."/>
            <person name="Kruger M."/>
            <person name="Marton T."/>
            <person name="Ropars J."/>
            <person name="Grigoriev I.V."/>
            <person name="Hainaut M."/>
            <person name="Henrissat B."/>
            <person name="Roux C."/>
            <person name="Martin F."/>
            <person name="Corradi N."/>
        </authorList>
    </citation>
    <scope>NUCLEOTIDE SEQUENCE [LARGE SCALE GENOMIC DNA]</scope>
    <source>
        <strain evidence="2 3">DAOM 197198</strain>
    </source>
</reference>
<feature type="chain" id="PRO_5015152471" evidence="1">
    <location>
        <begin position="24"/>
        <end position="170"/>
    </location>
</feature>
<feature type="signal peptide" evidence="1">
    <location>
        <begin position="1"/>
        <end position="23"/>
    </location>
</feature>